<accession>A0A2P2GH88</accession>
<evidence type="ECO:0000259" key="4">
    <source>
        <dbReference type="Pfam" id="PF09126"/>
    </source>
</evidence>
<feature type="domain" description="Type II restriction enzyme NaeI" evidence="4">
    <location>
        <begin position="20"/>
        <end position="306"/>
    </location>
</feature>
<comment type="caution">
    <text evidence="5">The sequence shown here is derived from an EMBL/GenBank/DDBJ whole genome shotgun (WGS) entry which is preliminary data.</text>
</comment>
<dbReference type="SUPFAM" id="SSF52980">
    <property type="entry name" value="Restriction endonuclease-like"/>
    <property type="match status" value="1"/>
</dbReference>
<dbReference type="GO" id="GO:0003677">
    <property type="term" value="F:DNA binding"/>
    <property type="evidence" value="ECO:0007669"/>
    <property type="project" value="InterPro"/>
</dbReference>
<dbReference type="GO" id="GO:0009036">
    <property type="term" value="F:type II site-specific deoxyribonuclease activity"/>
    <property type="evidence" value="ECO:0007669"/>
    <property type="project" value="InterPro"/>
</dbReference>
<dbReference type="Proteomes" id="UP000265325">
    <property type="component" value="Unassembled WGS sequence"/>
</dbReference>
<keyword evidence="6" id="KW-1185">Reference proteome</keyword>
<dbReference type="InterPro" id="IPR015210">
    <property type="entry name" value="NaeI"/>
</dbReference>
<dbReference type="Gene3D" id="3.40.600.10">
    <property type="entry name" value="DNA mismatch repair MutH/Restriction endonuclease, type II"/>
    <property type="match status" value="1"/>
</dbReference>
<dbReference type="Pfam" id="PF09126">
    <property type="entry name" value="NaeI"/>
    <property type="match status" value="1"/>
</dbReference>
<evidence type="ECO:0000256" key="2">
    <source>
        <dbReference type="ARBA" id="ARBA00022759"/>
    </source>
</evidence>
<keyword evidence="1" id="KW-0540">Nuclease</keyword>
<dbReference type="CDD" id="cd22338">
    <property type="entry name" value="NaeI-like"/>
    <property type="match status" value="1"/>
</dbReference>
<keyword evidence="3" id="KW-0378">Hydrolase</keyword>
<organism evidence="5 6">
    <name type="scientific">Streptomyces showdoensis</name>
    <dbReference type="NCBI Taxonomy" id="68268"/>
    <lineage>
        <taxon>Bacteria</taxon>
        <taxon>Bacillati</taxon>
        <taxon>Actinomycetota</taxon>
        <taxon>Actinomycetes</taxon>
        <taxon>Kitasatosporales</taxon>
        <taxon>Streptomycetaceae</taxon>
        <taxon>Streptomyces</taxon>
    </lineage>
</organism>
<keyword evidence="2" id="KW-0255">Endonuclease</keyword>
<evidence type="ECO:0000313" key="5">
    <source>
        <dbReference type="EMBL" id="KKZ70868.1"/>
    </source>
</evidence>
<dbReference type="InterPro" id="IPR037057">
    <property type="entry name" value="DNA_rep_MutH/T2_RE_sf"/>
</dbReference>
<evidence type="ECO:0000313" key="6">
    <source>
        <dbReference type="Proteomes" id="UP000265325"/>
    </source>
</evidence>
<reference evidence="5 6" key="1">
    <citation type="submission" date="2015-05" db="EMBL/GenBank/DDBJ databases">
        <title>Draft Genome assembly of Streptomyces showdoensis.</title>
        <authorList>
            <person name="Thapa K.K."/>
            <person name="Metsa-Ketela M."/>
        </authorList>
    </citation>
    <scope>NUCLEOTIDE SEQUENCE [LARGE SCALE GENOMIC DNA]</scope>
    <source>
        <strain evidence="5 6">ATCC 15227</strain>
    </source>
</reference>
<proteinExistence type="predicted"/>
<name>A0A2P2GH88_STREW</name>
<dbReference type="InterPro" id="IPR011335">
    <property type="entry name" value="Restrct_endonuc-II-like"/>
</dbReference>
<dbReference type="AlphaFoldDB" id="A0A2P2GH88"/>
<sequence>MVILTPRLDLSVWDGELLALARVFSELDPEGRRFAGILRDSLDAVLDARNTGRFDPEELRIDEFARIPWAVKEGLQSVFTFVPGRTADLVWQRPQGDVPFDLKISFRRPRPRFDRNAVGGVSLIVYADDARARWSAGLVRVRPEHLAPGANRDGTSPLTAEAHRGAVLWLHRDAPLPENLLLHLDPEDREAILAGPDDVSRVAELFRRVRFRTVPASALRALIRATDPMRTVRLAGAALREEGLLLLTGTPRGRATAETLRLPVPEPDEFVCAPLTRRRSEHGTRPSVVADGAAWVVAAEGDESVPLPEGFPALRTR</sequence>
<dbReference type="Gene3D" id="1.10.10.10">
    <property type="entry name" value="Winged helix-like DNA-binding domain superfamily/Winged helix DNA-binding domain"/>
    <property type="match status" value="1"/>
</dbReference>
<dbReference type="InterPro" id="IPR036388">
    <property type="entry name" value="WH-like_DNA-bd_sf"/>
</dbReference>
<evidence type="ECO:0000256" key="3">
    <source>
        <dbReference type="ARBA" id="ARBA00022801"/>
    </source>
</evidence>
<protein>
    <recommendedName>
        <fullName evidence="4">Type II restriction enzyme NaeI domain-containing protein</fullName>
    </recommendedName>
</protein>
<evidence type="ECO:0000256" key="1">
    <source>
        <dbReference type="ARBA" id="ARBA00022722"/>
    </source>
</evidence>
<dbReference type="EMBL" id="LAQS01000048">
    <property type="protein sequence ID" value="KKZ70868.1"/>
    <property type="molecule type" value="Genomic_DNA"/>
</dbReference>
<gene>
    <name evidence="5" type="ORF">VO63_26600</name>
</gene>
<dbReference type="GO" id="GO:0009307">
    <property type="term" value="P:DNA restriction-modification system"/>
    <property type="evidence" value="ECO:0007669"/>
    <property type="project" value="InterPro"/>
</dbReference>